<sequence length="332" mass="35248">MRHPRRAAASRPDHATTTNRTTANLCAPIGSALRAASRVRSAYAALRVSRPSKCQQHPVARRNESCEARANEAPAKGGASRPDHATTTNRTTAHLCAPIGSALRAASRVRFAYAALRISRPSKLRQHPVARRNESCEARANEAPAKGGASRPDHATNPHRATAAPCAPIGSAPRAASRVRSAYAALRVTRPSKFRQHPVARCNESCEARANEAPAAAARREGGASRPDHATTTNRTTAHLCAPIGSAPRAASRVRFAYAALRVSRPSKLRQYPVARRNESCEARANEAPAKGGASRPDHATIPHRATAIPVPLSAALLALLRGCAPLTPRYG</sequence>
<proteinExistence type="predicted"/>
<organism evidence="2 3">
    <name type="scientific">Vreelandella hamiltonii</name>
    <dbReference type="NCBI Taxonomy" id="502829"/>
    <lineage>
        <taxon>Bacteria</taxon>
        <taxon>Pseudomonadati</taxon>
        <taxon>Pseudomonadota</taxon>
        <taxon>Gammaproteobacteria</taxon>
        <taxon>Oceanospirillales</taxon>
        <taxon>Halomonadaceae</taxon>
        <taxon>Vreelandella</taxon>
    </lineage>
</organism>
<name>A0A8H9M1G1_9GAMM</name>
<feature type="compositionally biased region" description="Basic and acidic residues" evidence="1">
    <location>
        <begin position="61"/>
        <end position="70"/>
    </location>
</feature>
<accession>A0A8H9M1G1</accession>
<keyword evidence="3" id="KW-1185">Reference proteome</keyword>
<evidence type="ECO:0000313" key="3">
    <source>
        <dbReference type="Proteomes" id="UP000623776"/>
    </source>
</evidence>
<dbReference type="AlphaFoldDB" id="A0A8H9M1G1"/>
<evidence type="ECO:0000313" key="2">
    <source>
        <dbReference type="EMBL" id="GGW33361.1"/>
    </source>
</evidence>
<protein>
    <submittedName>
        <fullName evidence="2">Uncharacterized protein</fullName>
    </submittedName>
</protein>
<evidence type="ECO:0000256" key="1">
    <source>
        <dbReference type="SAM" id="MobiDB-lite"/>
    </source>
</evidence>
<feature type="region of interest" description="Disordered" evidence="1">
    <location>
        <begin position="50"/>
        <end position="86"/>
    </location>
</feature>
<feature type="region of interest" description="Disordered" evidence="1">
    <location>
        <begin position="124"/>
        <end position="172"/>
    </location>
</feature>
<feature type="compositionally biased region" description="Basic and acidic residues" evidence="1">
    <location>
        <begin position="218"/>
        <end position="229"/>
    </location>
</feature>
<feature type="region of interest" description="Disordered" evidence="1">
    <location>
        <begin position="213"/>
        <end position="235"/>
    </location>
</feature>
<feature type="region of interest" description="Disordered" evidence="1">
    <location>
        <begin position="1"/>
        <end position="21"/>
    </location>
</feature>
<dbReference type="EMBL" id="BMXN01000017">
    <property type="protein sequence ID" value="GGW33361.1"/>
    <property type="molecule type" value="Genomic_DNA"/>
</dbReference>
<comment type="caution">
    <text evidence="2">The sequence shown here is derived from an EMBL/GenBank/DDBJ whole genome shotgun (WGS) entry which is preliminary data.</text>
</comment>
<feature type="compositionally biased region" description="Basic and acidic residues" evidence="1">
    <location>
        <begin position="131"/>
        <end position="140"/>
    </location>
</feature>
<gene>
    <name evidence="2" type="ORF">GCM10007157_26400</name>
</gene>
<dbReference type="Proteomes" id="UP000623776">
    <property type="component" value="Unassembled WGS sequence"/>
</dbReference>
<reference evidence="3" key="1">
    <citation type="journal article" date="2019" name="Int. J. Syst. Evol. Microbiol.">
        <title>The Global Catalogue of Microorganisms (GCM) 10K type strain sequencing project: providing services to taxonomists for standard genome sequencing and annotation.</title>
        <authorList>
            <consortium name="The Broad Institute Genomics Platform"/>
            <consortium name="The Broad Institute Genome Sequencing Center for Infectious Disease"/>
            <person name="Wu L."/>
            <person name="Ma J."/>
        </authorList>
    </citation>
    <scope>NUCLEOTIDE SEQUENCE [LARGE SCALE GENOMIC DNA]</scope>
    <source>
        <strain evidence="3">KCTC 22154</strain>
    </source>
</reference>